<protein>
    <recommendedName>
        <fullName evidence="3">RING-type domain-containing protein</fullName>
    </recommendedName>
</protein>
<keyword evidence="5" id="KW-1185">Reference proteome</keyword>
<proteinExistence type="predicted"/>
<keyword evidence="1" id="KW-0479">Metal-binding</keyword>
<reference evidence="4" key="1">
    <citation type="journal article" date="2023" name="Mol. Phylogenet. Evol.">
        <title>Genome-scale phylogeny and comparative genomics of the fungal order Sordariales.</title>
        <authorList>
            <person name="Hensen N."/>
            <person name="Bonometti L."/>
            <person name="Westerberg I."/>
            <person name="Brannstrom I.O."/>
            <person name="Guillou S."/>
            <person name="Cros-Aarteil S."/>
            <person name="Calhoun S."/>
            <person name="Haridas S."/>
            <person name="Kuo A."/>
            <person name="Mondo S."/>
            <person name="Pangilinan J."/>
            <person name="Riley R."/>
            <person name="LaButti K."/>
            <person name="Andreopoulos B."/>
            <person name="Lipzen A."/>
            <person name="Chen C."/>
            <person name="Yan M."/>
            <person name="Daum C."/>
            <person name="Ng V."/>
            <person name="Clum A."/>
            <person name="Steindorff A."/>
            <person name="Ohm R.A."/>
            <person name="Martin F."/>
            <person name="Silar P."/>
            <person name="Natvig D.O."/>
            <person name="Lalanne C."/>
            <person name="Gautier V."/>
            <person name="Ament-Velasquez S.L."/>
            <person name="Kruys A."/>
            <person name="Hutchinson M.I."/>
            <person name="Powell A.J."/>
            <person name="Barry K."/>
            <person name="Miller A.N."/>
            <person name="Grigoriev I.V."/>
            <person name="Debuchy R."/>
            <person name="Gladieux P."/>
            <person name="Hiltunen Thoren M."/>
            <person name="Johannesson H."/>
        </authorList>
    </citation>
    <scope>NUCLEOTIDE SEQUENCE</scope>
    <source>
        <strain evidence="4">PSN324</strain>
    </source>
</reference>
<evidence type="ECO:0000313" key="4">
    <source>
        <dbReference type="EMBL" id="KAK4465326.1"/>
    </source>
</evidence>
<keyword evidence="2" id="KW-0472">Membrane</keyword>
<keyword evidence="2" id="KW-1133">Transmembrane helix</keyword>
<evidence type="ECO:0000259" key="3">
    <source>
        <dbReference type="PROSITE" id="PS50089"/>
    </source>
</evidence>
<evidence type="ECO:0000313" key="5">
    <source>
        <dbReference type="Proteomes" id="UP001321749"/>
    </source>
</evidence>
<feature type="transmembrane region" description="Helical" evidence="2">
    <location>
        <begin position="176"/>
        <end position="197"/>
    </location>
</feature>
<comment type="caution">
    <text evidence="4">The sequence shown here is derived from an EMBL/GenBank/DDBJ whole genome shotgun (WGS) entry which is preliminary data.</text>
</comment>
<dbReference type="InterPro" id="IPR001841">
    <property type="entry name" value="Znf_RING"/>
</dbReference>
<keyword evidence="1" id="KW-0863">Zinc-finger</keyword>
<keyword evidence="1" id="KW-0862">Zinc</keyword>
<dbReference type="AlphaFoldDB" id="A0AAV9HX72"/>
<dbReference type="Gene3D" id="3.30.40.10">
    <property type="entry name" value="Zinc/RING finger domain, C3HC4 (zinc finger)"/>
    <property type="match status" value="1"/>
</dbReference>
<keyword evidence="2" id="KW-0812">Transmembrane</keyword>
<gene>
    <name evidence="4" type="ORF">QBC42DRAFT_283459</name>
</gene>
<name>A0AAV9HX72_9PEZI</name>
<feature type="domain" description="RING-type" evidence="3">
    <location>
        <begin position="32"/>
        <end position="91"/>
    </location>
</feature>
<evidence type="ECO:0000256" key="1">
    <source>
        <dbReference type="PROSITE-ProRule" id="PRU00175"/>
    </source>
</evidence>
<evidence type="ECO:0000256" key="2">
    <source>
        <dbReference type="SAM" id="Phobius"/>
    </source>
</evidence>
<dbReference type="SUPFAM" id="SSF57850">
    <property type="entry name" value="RING/U-box"/>
    <property type="match status" value="1"/>
</dbReference>
<dbReference type="SMART" id="SM00184">
    <property type="entry name" value="RING"/>
    <property type="match status" value="1"/>
</dbReference>
<accession>A0AAV9HX72</accession>
<organism evidence="4 5">
    <name type="scientific">Cladorrhinum samala</name>
    <dbReference type="NCBI Taxonomy" id="585594"/>
    <lineage>
        <taxon>Eukaryota</taxon>
        <taxon>Fungi</taxon>
        <taxon>Dikarya</taxon>
        <taxon>Ascomycota</taxon>
        <taxon>Pezizomycotina</taxon>
        <taxon>Sordariomycetes</taxon>
        <taxon>Sordariomycetidae</taxon>
        <taxon>Sordariales</taxon>
        <taxon>Podosporaceae</taxon>
        <taxon>Cladorrhinum</taxon>
    </lineage>
</organism>
<sequence>MATSREVVGLWHHVKAKLLSREPDSLPPIVECPICRTGELAIGGCPPSDPTVEQTVGVMLVCGHMTCKSCYEDWERHQLARGIAPSCPVCRFAMMRRMAGPCVSLYLIDPFEFPPYHDSEDGSGESSLAQWVGKLPGTLPEGYDIVHPRCPLCGPQRTAGEPTSARDDTRQADFNLTSVVAAVFIGFLLHLLTFPYLSRHPRQA</sequence>
<dbReference type="PROSITE" id="PS50089">
    <property type="entry name" value="ZF_RING_2"/>
    <property type="match status" value="1"/>
</dbReference>
<dbReference type="InterPro" id="IPR013083">
    <property type="entry name" value="Znf_RING/FYVE/PHD"/>
</dbReference>
<reference evidence="4" key="2">
    <citation type="submission" date="2023-06" db="EMBL/GenBank/DDBJ databases">
        <authorList>
            <consortium name="Lawrence Berkeley National Laboratory"/>
            <person name="Mondo S.J."/>
            <person name="Hensen N."/>
            <person name="Bonometti L."/>
            <person name="Westerberg I."/>
            <person name="Brannstrom I.O."/>
            <person name="Guillou S."/>
            <person name="Cros-Aarteil S."/>
            <person name="Calhoun S."/>
            <person name="Haridas S."/>
            <person name="Kuo A."/>
            <person name="Pangilinan J."/>
            <person name="Riley R."/>
            <person name="Labutti K."/>
            <person name="Andreopoulos B."/>
            <person name="Lipzen A."/>
            <person name="Chen C."/>
            <person name="Yanf M."/>
            <person name="Daum C."/>
            <person name="Ng V."/>
            <person name="Clum A."/>
            <person name="Steindorff A."/>
            <person name="Ohm R."/>
            <person name="Martin F."/>
            <person name="Silar P."/>
            <person name="Natvig D."/>
            <person name="Lalanne C."/>
            <person name="Gautier V."/>
            <person name="Ament-Velasquez S.L."/>
            <person name="Kruys A."/>
            <person name="Hutchinson M.I."/>
            <person name="Powell A.J."/>
            <person name="Barry K."/>
            <person name="Miller A.N."/>
            <person name="Grigoriev I.V."/>
            <person name="Debuchy R."/>
            <person name="Gladieux P."/>
            <person name="Thoren M.H."/>
            <person name="Johannesson H."/>
        </authorList>
    </citation>
    <scope>NUCLEOTIDE SEQUENCE</scope>
    <source>
        <strain evidence="4">PSN324</strain>
    </source>
</reference>
<dbReference type="GO" id="GO:0008270">
    <property type="term" value="F:zinc ion binding"/>
    <property type="evidence" value="ECO:0007669"/>
    <property type="project" value="UniProtKB-KW"/>
</dbReference>
<dbReference type="EMBL" id="MU864940">
    <property type="protein sequence ID" value="KAK4465326.1"/>
    <property type="molecule type" value="Genomic_DNA"/>
</dbReference>
<dbReference type="Proteomes" id="UP001321749">
    <property type="component" value="Unassembled WGS sequence"/>
</dbReference>